<dbReference type="EnsemblMetazoa" id="GAUT005558-RA">
    <property type="protein sequence ID" value="GAUT005558-PA"/>
    <property type="gene ID" value="GAUT005558"/>
</dbReference>
<proteinExistence type="predicted"/>
<keyword evidence="4" id="KW-1185">Reference proteome</keyword>
<evidence type="ECO:0000313" key="3">
    <source>
        <dbReference type="EnsemblMetazoa" id="GAUT005558-PA"/>
    </source>
</evidence>
<dbReference type="GO" id="GO:0003684">
    <property type="term" value="F:damaged DNA binding"/>
    <property type="evidence" value="ECO:0007669"/>
    <property type="project" value="TreeGrafter"/>
</dbReference>
<accession>A0A1A9UI39</accession>
<dbReference type="GO" id="GO:0036297">
    <property type="term" value="P:interstrand cross-link repair"/>
    <property type="evidence" value="ECO:0007669"/>
    <property type="project" value="TreeGrafter"/>
</dbReference>
<organism evidence="3 4">
    <name type="scientific">Glossina austeni</name>
    <name type="common">Savannah tsetse fly</name>
    <dbReference type="NCBI Taxonomy" id="7395"/>
    <lineage>
        <taxon>Eukaryota</taxon>
        <taxon>Metazoa</taxon>
        <taxon>Ecdysozoa</taxon>
        <taxon>Arthropoda</taxon>
        <taxon>Hexapoda</taxon>
        <taxon>Insecta</taxon>
        <taxon>Pterygota</taxon>
        <taxon>Neoptera</taxon>
        <taxon>Endopterygota</taxon>
        <taxon>Diptera</taxon>
        <taxon>Brachycera</taxon>
        <taxon>Muscomorpha</taxon>
        <taxon>Hippoboscoidea</taxon>
        <taxon>Glossinidae</taxon>
        <taxon>Glossina</taxon>
    </lineage>
</organism>
<reference evidence="3" key="1">
    <citation type="submission" date="2020-05" db="UniProtKB">
        <authorList>
            <consortium name="EnsemblMetazoa"/>
        </authorList>
    </citation>
    <scope>IDENTIFICATION</scope>
    <source>
        <strain evidence="3">TTRI</strain>
    </source>
</reference>
<dbReference type="AlphaFoldDB" id="A0A1A9UI39"/>
<dbReference type="Proteomes" id="UP000078200">
    <property type="component" value="Unassembled WGS sequence"/>
</dbReference>
<feature type="compositionally biased region" description="Polar residues" evidence="1">
    <location>
        <begin position="158"/>
        <end position="173"/>
    </location>
</feature>
<dbReference type="GO" id="GO:0006303">
    <property type="term" value="P:double-strand break repair via nonhomologous end joining"/>
    <property type="evidence" value="ECO:0007669"/>
    <property type="project" value="TreeGrafter"/>
</dbReference>
<feature type="domain" description="DNA repair metallo-beta-lactamase" evidence="2">
    <location>
        <begin position="38"/>
        <end position="82"/>
    </location>
</feature>
<dbReference type="PANTHER" id="PTHR23240:SF6">
    <property type="entry name" value="DNA CROSS-LINK REPAIR 1A PROTEIN"/>
    <property type="match status" value="1"/>
</dbReference>
<dbReference type="GO" id="GO:0035312">
    <property type="term" value="F:5'-3' DNA exonuclease activity"/>
    <property type="evidence" value="ECO:0007669"/>
    <property type="project" value="TreeGrafter"/>
</dbReference>
<evidence type="ECO:0000256" key="1">
    <source>
        <dbReference type="SAM" id="MobiDB-lite"/>
    </source>
</evidence>
<dbReference type="STRING" id="7395.A0A1A9UI39"/>
<feature type="region of interest" description="Disordered" evidence="1">
    <location>
        <begin position="128"/>
        <end position="227"/>
    </location>
</feature>
<dbReference type="InterPro" id="IPR011084">
    <property type="entry name" value="DRMBL"/>
</dbReference>
<sequence length="227" mass="25845">LSTTRCLHRLCSTPSTFCPRVPCLHPSRQSCCLGWEKNSRPQYRGKINIVGVEYSEHSSFEELKHFVKYLKPHQVISTVAMGRDPLITADVPQNWYKYQELKNSRSYQPIITFYMSIAKPQLRPTAIKNKTKQARSKSLTEESSLAKENISKRDGIDKTSNVQELSTTINKNMSKPMFHAQKIPKNKICRSKSPSESSIPMGEESKEQDVLNVYKNGELKPPAPNDS</sequence>
<evidence type="ECO:0000259" key="2">
    <source>
        <dbReference type="Pfam" id="PF07522"/>
    </source>
</evidence>
<dbReference type="PANTHER" id="PTHR23240">
    <property type="entry name" value="DNA CROSS-LINK REPAIR PROTEIN PSO2/SNM1-RELATED"/>
    <property type="match status" value="1"/>
</dbReference>
<protein>
    <submittedName>
        <fullName evidence="3">DRMBL domain-containing protein</fullName>
    </submittedName>
</protein>
<name>A0A1A9UI39_GLOAU</name>
<dbReference type="VEuPathDB" id="VectorBase:GAUT005558"/>
<evidence type="ECO:0000313" key="4">
    <source>
        <dbReference type="Proteomes" id="UP000078200"/>
    </source>
</evidence>
<dbReference type="Pfam" id="PF07522">
    <property type="entry name" value="DRMBL"/>
    <property type="match status" value="1"/>
</dbReference>